<evidence type="ECO:0000256" key="6">
    <source>
        <dbReference type="ARBA" id="ARBA00022741"/>
    </source>
</evidence>
<evidence type="ECO:0000256" key="4">
    <source>
        <dbReference type="ARBA" id="ARBA00022553"/>
    </source>
</evidence>
<organism evidence="14 15">
    <name type="scientific">Thermodesulfovibrio yellowstonii</name>
    <dbReference type="NCBI Taxonomy" id="28262"/>
    <lineage>
        <taxon>Bacteria</taxon>
        <taxon>Pseudomonadati</taxon>
        <taxon>Nitrospirota</taxon>
        <taxon>Thermodesulfovibrionia</taxon>
        <taxon>Thermodesulfovibrionales</taxon>
        <taxon>Thermodesulfovibrionaceae</taxon>
        <taxon>Thermodesulfovibrio</taxon>
    </lineage>
</organism>
<dbReference type="SMART" id="SM00388">
    <property type="entry name" value="HisKA"/>
    <property type="match status" value="1"/>
</dbReference>
<evidence type="ECO:0000259" key="13">
    <source>
        <dbReference type="PROSITE" id="PS50885"/>
    </source>
</evidence>
<comment type="catalytic activity">
    <reaction evidence="1">
        <text>ATP + protein L-histidine = ADP + protein N-phospho-L-histidine.</text>
        <dbReference type="EC" id="2.7.13.3"/>
    </reaction>
</comment>
<dbReference type="InterPro" id="IPR004358">
    <property type="entry name" value="Sig_transdc_His_kin-like_C"/>
</dbReference>
<dbReference type="SUPFAM" id="SSF158472">
    <property type="entry name" value="HAMP domain-like"/>
    <property type="match status" value="1"/>
</dbReference>
<comment type="subcellular location">
    <subcellularLocation>
        <location evidence="2">Membrane</location>
    </subcellularLocation>
</comment>
<dbReference type="PRINTS" id="PR00344">
    <property type="entry name" value="BCTRLSENSOR"/>
</dbReference>
<keyword evidence="8" id="KW-0067">ATP-binding</keyword>
<dbReference type="SUPFAM" id="SSF55785">
    <property type="entry name" value="PYP-like sensor domain (PAS domain)"/>
    <property type="match status" value="1"/>
</dbReference>
<dbReference type="SMART" id="SM00304">
    <property type="entry name" value="HAMP"/>
    <property type="match status" value="1"/>
</dbReference>
<evidence type="ECO:0000256" key="9">
    <source>
        <dbReference type="ARBA" id="ARBA00023012"/>
    </source>
</evidence>
<evidence type="ECO:0000256" key="10">
    <source>
        <dbReference type="SAM" id="Phobius"/>
    </source>
</evidence>
<dbReference type="InterPro" id="IPR005467">
    <property type="entry name" value="His_kinase_dom"/>
</dbReference>
<keyword evidence="9" id="KW-0902">Two-component regulatory system</keyword>
<dbReference type="PROSITE" id="PS50885">
    <property type="entry name" value="HAMP"/>
    <property type="match status" value="1"/>
</dbReference>
<keyword evidence="15" id="KW-1185">Reference proteome</keyword>
<dbReference type="InterPro" id="IPR021796">
    <property type="entry name" value="Tll0287-like_dom"/>
</dbReference>
<dbReference type="Gene3D" id="6.10.340.10">
    <property type="match status" value="1"/>
</dbReference>
<evidence type="ECO:0000256" key="3">
    <source>
        <dbReference type="ARBA" id="ARBA00012438"/>
    </source>
</evidence>
<dbReference type="PROSITE" id="PS50109">
    <property type="entry name" value="HIS_KIN"/>
    <property type="match status" value="1"/>
</dbReference>
<dbReference type="PANTHER" id="PTHR43065">
    <property type="entry name" value="SENSOR HISTIDINE KINASE"/>
    <property type="match status" value="1"/>
</dbReference>
<dbReference type="Gene3D" id="3.30.565.10">
    <property type="entry name" value="Histidine kinase-like ATPase, C-terminal domain"/>
    <property type="match status" value="1"/>
</dbReference>
<dbReference type="AlphaFoldDB" id="A0A9W6GEI2"/>
<feature type="transmembrane region" description="Helical" evidence="10">
    <location>
        <begin position="12"/>
        <end position="35"/>
    </location>
</feature>
<name>A0A9W6GEI2_9BACT</name>
<evidence type="ECO:0000256" key="8">
    <source>
        <dbReference type="ARBA" id="ARBA00022840"/>
    </source>
</evidence>
<sequence>MKPKNLSISTKFTLSIILIILAFCILFSFLLYYHLKQKVIEDANEKTRIIITQIDALGNYVKEELRPAIFKLLYETGKKDEFIVEGMSTTHVRLSVMKRFNNKIGNYMYKRVSLDPINPEHKADALYVKLIEYFKRNKTQESWSGIITYNGQEILVMAKPVIVEKGCLICHGKINNAPKALLKMFPRSKDFTWKEGDIMGIESVSLPIASTLGEIKGVAISTFLFGAVSLLFLFVTLHGAFWSFVIKPLKRLSSLFRGIVNGTEPLNQTIEVKTKDEIGDLILSFNQMAKYLYDAQEATKKYADTLQTIFEGITDPLALVNPDCTVEMTNHAYRTWMIEGRAAVFNEQCDIEKLDADKLCPVYFLKKVIDTKKPFSEYWEGEDQRHYFIHLYPIFDDRENVIKVVHYVKDITEKRKIEEQMRITEKLAAIGQLSAGLAHEINNPLGGIRLCFNNLINTEMDEKTKNMHVEVINHGLTKIQEIIKQLLDFSKQTELIISAVSVNNLVENVLKLTDYLISKKGIKVIKKLSNEIPEIMIDSNKIEQVFLNIVLNAIQAMDGKEGVLTIESFLKNGKCYIAFSDTGNGIPDDILPKIFDPFFTTKPVGQGTGLGLSVSKSIIEQHSGRILVQTSSSGTTFTVELPVK</sequence>
<reference evidence="14" key="1">
    <citation type="submission" date="2022-12" db="EMBL/GenBank/DDBJ databases">
        <title>Reference genome sequencing for broad-spectrum identification of bacterial and archaeal isolates by mass spectrometry.</title>
        <authorList>
            <person name="Sekiguchi Y."/>
            <person name="Tourlousse D.M."/>
        </authorList>
    </citation>
    <scope>NUCLEOTIDE SEQUENCE</scope>
    <source>
        <strain evidence="14">TSL-P1</strain>
    </source>
</reference>
<evidence type="ECO:0000313" key="15">
    <source>
        <dbReference type="Proteomes" id="UP001144297"/>
    </source>
</evidence>
<dbReference type="EMBL" id="BSDX01000001">
    <property type="protein sequence ID" value="GLI52660.1"/>
    <property type="molecule type" value="Genomic_DNA"/>
</dbReference>
<protein>
    <recommendedName>
        <fullName evidence="3">histidine kinase</fullName>
        <ecNumber evidence="3">2.7.13.3</ecNumber>
    </recommendedName>
</protein>
<keyword evidence="4" id="KW-0597">Phosphoprotein</keyword>
<dbReference type="Pfam" id="PF00512">
    <property type="entry name" value="HisKA"/>
    <property type="match status" value="1"/>
</dbReference>
<dbReference type="PROSITE" id="PS50113">
    <property type="entry name" value="PAC"/>
    <property type="match status" value="1"/>
</dbReference>
<proteinExistence type="predicted"/>
<dbReference type="InterPro" id="IPR003660">
    <property type="entry name" value="HAMP_dom"/>
</dbReference>
<accession>A0A9W6GEI2</accession>
<dbReference type="SUPFAM" id="SSF47384">
    <property type="entry name" value="Homodimeric domain of signal transducing histidine kinase"/>
    <property type="match status" value="1"/>
</dbReference>
<evidence type="ECO:0000256" key="2">
    <source>
        <dbReference type="ARBA" id="ARBA00004370"/>
    </source>
</evidence>
<dbReference type="GO" id="GO:0016020">
    <property type="term" value="C:membrane"/>
    <property type="evidence" value="ECO:0007669"/>
    <property type="project" value="UniProtKB-SubCell"/>
</dbReference>
<dbReference type="EC" id="2.7.13.3" evidence="3"/>
<dbReference type="InterPro" id="IPR013656">
    <property type="entry name" value="PAS_4"/>
</dbReference>
<keyword evidence="5" id="KW-0808">Transferase</keyword>
<dbReference type="InterPro" id="IPR036890">
    <property type="entry name" value="HATPase_C_sf"/>
</dbReference>
<evidence type="ECO:0000256" key="1">
    <source>
        <dbReference type="ARBA" id="ARBA00000085"/>
    </source>
</evidence>
<dbReference type="InterPro" id="IPR000700">
    <property type="entry name" value="PAS-assoc_C"/>
</dbReference>
<evidence type="ECO:0000256" key="7">
    <source>
        <dbReference type="ARBA" id="ARBA00022777"/>
    </source>
</evidence>
<dbReference type="Pfam" id="PF08448">
    <property type="entry name" value="PAS_4"/>
    <property type="match status" value="1"/>
</dbReference>
<evidence type="ECO:0000259" key="11">
    <source>
        <dbReference type="PROSITE" id="PS50109"/>
    </source>
</evidence>
<dbReference type="Pfam" id="PF00672">
    <property type="entry name" value="HAMP"/>
    <property type="match status" value="1"/>
</dbReference>
<feature type="domain" description="PAC" evidence="12">
    <location>
        <begin position="369"/>
        <end position="423"/>
    </location>
</feature>
<gene>
    <name evidence="14" type="ORF">TISLANDTSLP1_03530</name>
</gene>
<evidence type="ECO:0000256" key="5">
    <source>
        <dbReference type="ARBA" id="ARBA00022679"/>
    </source>
</evidence>
<dbReference type="PANTHER" id="PTHR43065:SF46">
    <property type="entry name" value="C4-DICARBOXYLATE TRANSPORT SENSOR PROTEIN DCTB"/>
    <property type="match status" value="1"/>
</dbReference>
<dbReference type="Pfam" id="PF02518">
    <property type="entry name" value="HATPase_c"/>
    <property type="match status" value="1"/>
</dbReference>
<dbReference type="SUPFAM" id="SSF55874">
    <property type="entry name" value="ATPase domain of HSP90 chaperone/DNA topoisomerase II/histidine kinase"/>
    <property type="match status" value="1"/>
</dbReference>
<dbReference type="InterPro" id="IPR036097">
    <property type="entry name" value="HisK_dim/P_sf"/>
</dbReference>
<evidence type="ECO:0000313" key="14">
    <source>
        <dbReference type="EMBL" id="GLI52660.1"/>
    </source>
</evidence>
<dbReference type="CDD" id="cd06225">
    <property type="entry name" value="HAMP"/>
    <property type="match status" value="1"/>
</dbReference>
<comment type="caution">
    <text evidence="14">The sequence shown here is derived from an EMBL/GenBank/DDBJ whole genome shotgun (WGS) entry which is preliminary data.</text>
</comment>
<dbReference type="Pfam" id="PF11845">
    <property type="entry name" value="Tll0287-like"/>
    <property type="match status" value="1"/>
</dbReference>
<keyword evidence="10" id="KW-0472">Membrane</keyword>
<dbReference type="GO" id="GO:0005524">
    <property type="term" value="F:ATP binding"/>
    <property type="evidence" value="ECO:0007669"/>
    <property type="project" value="UniProtKB-KW"/>
</dbReference>
<feature type="transmembrane region" description="Helical" evidence="10">
    <location>
        <begin position="223"/>
        <end position="245"/>
    </location>
</feature>
<dbReference type="GO" id="GO:0000155">
    <property type="term" value="F:phosphorelay sensor kinase activity"/>
    <property type="evidence" value="ECO:0007669"/>
    <property type="project" value="InterPro"/>
</dbReference>
<keyword evidence="10" id="KW-0812">Transmembrane</keyword>
<keyword evidence="10" id="KW-1133">Transmembrane helix</keyword>
<evidence type="ECO:0000259" key="12">
    <source>
        <dbReference type="PROSITE" id="PS50113"/>
    </source>
</evidence>
<feature type="domain" description="HAMP" evidence="13">
    <location>
        <begin position="243"/>
        <end position="297"/>
    </location>
</feature>
<dbReference type="InterPro" id="IPR003661">
    <property type="entry name" value="HisK_dim/P_dom"/>
</dbReference>
<dbReference type="Gene3D" id="3.30.450.20">
    <property type="entry name" value="PAS domain"/>
    <property type="match status" value="1"/>
</dbReference>
<dbReference type="Gene3D" id="1.10.287.130">
    <property type="match status" value="1"/>
</dbReference>
<feature type="domain" description="Histidine kinase" evidence="11">
    <location>
        <begin position="436"/>
        <end position="644"/>
    </location>
</feature>
<dbReference type="InterPro" id="IPR035965">
    <property type="entry name" value="PAS-like_dom_sf"/>
</dbReference>
<dbReference type="Proteomes" id="UP001144297">
    <property type="component" value="Unassembled WGS sequence"/>
</dbReference>
<dbReference type="SMART" id="SM00387">
    <property type="entry name" value="HATPase_c"/>
    <property type="match status" value="1"/>
</dbReference>
<keyword evidence="6" id="KW-0547">Nucleotide-binding</keyword>
<dbReference type="CDD" id="cd00082">
    <property type="entry name" value="HisKA"/>
    <property type="match status" value="1"/>
</dbReference>
<dbReference type="InterPro" id="IPR003594">
    <property type="entry name" value="HATPase_dom"/>
</dbReference>
<keyword evidence="7 14" id="KW-0418">Kinase</keyword>